<dbReference type="EMBL" id="JAUOPU010000022">
    <property type="protein sequence ID" value="MDO6544291.1"/>
    <property type="molecule type" value="Genomic_DNA"/>
</dbReference>
<reference evidence="1" key="1">
    <citation type="submission" date="2023-07" db="EMBL/GenBank/DDBJ databases">
        <title>Genome content predicts the carbon catabolic preferences of heterotrophic bacteria.</title>
        <authorList>
            <person name="Gralka M."/>
        </authorList>
    </citation>
    <scope>NUCLEOTIDE SEQUENCE</scope>
    <source>
        <strain evidence="1">G2M05</strain>
    </source>
</reference>
<evidence type="ECO:0000313" key="1">
    <source>
        <dbReference type="EMBL" id="MDO6544291.1"/>
    </source>
</evidence>
<proteinExistence type="predicted"/>
<name>A0AAW7Y7P0_9GAMM</name>
<dbReference type="AlphaFoldDB" id="A0AAW7Y7P0"/>
<dbReference type="RefSeq" id="WP_303500685.1">
    <property type="nucleotide sequence ID" value="NZ_JAUOPU010000022.1"/>
</dbReference>
<organism evidence="1 2">
    <name type="scientific">Photobacterium sanguinicancri</name>
    <dbReference type="NCBI Taxonomy" id="875932"/>
    <lineage>
        <taxon>Bacteria</taxon>
        <taxon>Pseudomonadati</taxon>
        <taxon>Pseudomonadota</taxon>
        <taxon>Gammaproteobacteria</taxon>
        <taxon>Vibrionales</taxon>
        <taxon>Vibrionaceae</taxon>
        <taxon>Photobacterium</taxon>
    </lineage>
</organism>
<gene>
    <name evidence="1" type="ORF">Q4568_17255</name>
</gene>
<comment type="caution">
    <text evidence="1">The sequence shown here is derived from an EMBL/GenBank/DDBJ whole genome shotgun (WGS) entry which is preliminary data.</text>
</comment>
<accession>A0AAW7Y7P0</accession>
<dbReference type="Proteomes" id="UP001170624">
    <property type="component" value="Unassembled WGS sequence"/>
</dbReference>
<evidence type="ECO:0000313" key="2">
    <source>
        <dbReference type="Proteomes" id="UP001170624"/>
    </source>
</evidence>
<sequence>MKNLFWSKQTALELLEALNSEGETALHNFELTMYMASTCTELEDHKIKEILVKLSTAKRHSLQLKKLLSEYINGKAGNPLCEASSTLFGYRLDGKKEINECYFIKNTVIAFTAFVEIIDESVLNDNKKFFILN</sequence>
<protein>
    <submittedName>
        <fullName evidence="1">Uncharacterized protein</fullName>
    </submittedName>
</protein>